<dbReference type="InterPro" id="IPR007267">
    <property type="entry name" value="GtrA_DPMS_TM"/>
</dbReference>
<keyword evidence="2 5" id="KW-0812">Transmembrane</keyword>
<protein>
    <recommendedName>
        <fullName evidence="6">GtrA/DPMS transmembrane domain-containing protein</fullName>
    </recommendedName>
</protein>
<feature type="transmembrane region" description="Helical" evidence="5">
    <location>
        <begin position="40"/>
        <end position="62"/>
    </location>
</feature>
<feature type="transmembrane region" description="Helical" evidence="5">
    <location>
        <begin position="6"/>
        <end position="28"/>
    </location>
</feature>
<evidence type="ECO:0000256" key="4">
    <source>
        <dbReference type="ARBA" id="ARBA00023136"/>
    </source>
</evidence>
<gene>
    <name evidence="7" type="ORF">GCM10008101_00560</name>
</gene>
<evidence type="ECO:0000313" key="8">
    <source>
        <dbReference type="Proteomes" id="UP000643403"/>
    </source>
</evidence>
<feature type="domain" description="GtrA/DPMS transmembrane" evidence="6">
    <location>
        <begin position="4"/>
        <end position="93"/>
    </location>
</feature>
<dbReference type="Proteomes" id="UP000643403">
    <property type="component" value="Unassembled WGS sequence"/>
</dbReference>
<keyword evidence="4 5" id="KW-0472">Membrane</keyword>
<dbReference type="EMBL" id="BMXY01000001">
    <property type="protein sequence ID" value="GGZ51473.1"/>
    <property type="molecule type" value="Genomic_DNA"/>
</dbReference>
<organism evidence="7 8">
    <name type="scientific">Cognatilysobacter xinjiangensis</name>
    <dbReference type="NCBI Taxonomy" id="546892"/>
    <lineage>
        <taxon>Bacteria</taxon>
        <taxon>Pseudomonadati</taxon>
        <taxon>Pseudomonadota</taxon>
        <taxon>Gammaproteobacteria</taxon>
        <taxon>Lysobacterales</taxon>
        <taxon>Lysobacteraceae</taxon>
        <taxon>Cognatilysobacter</taxon>
    </lineage>
</organism>
<keyword evidence="8" id="KW-1185">Reference proteome</keyword>
<comment type="caution">
    <text evidence="7">The sequence shown here is derived from an EMBL/GenBank/DDBJ whole genome shotgun (WGS) entry which is preliminary data.</text>
</comment>
<dbReference type="Pfam" id="PF04138">
    <property type="entry name" value="GtrA_DPMS_TM"/>
    <property type="match status" value="1"/>
</dbReference>
<proteinExistence type="predicted"/>
<accession>A0ABQ3BR83</accession>
<feature type="transmembrane region" description="Helical" evidence="5">
    <location>
        <begin position="74"/>
        <end position="93"/>
    </location>
</feature>
<evidence type="ECO:0000256" key="3">
    <source>
        <dbReference type="ARBA" id="ARBA00022989"/>
    </source>
</evidence>
<reference evidence="8" key="1">
    <citation type="journal article" date="2019" name="Int. J. Syst. Evol. Microbiol.">
        <title>The Global Catalogue of Microorganisms (GCM) 10K type strain sequencing project: providing services to taxonomists for standard genome sequencing and annotation.</title>
        <authorList>
            <consortium name="The Broad Institute Genomics Platform"/>
            <consortium name="The Broad Institute Genome Sequencing Center for Infectious Disease"/>
            <person name="Wu L."/>
            <person name="Ma J."/>
        </authorList>
    </citation>
    <scope>NUCLEOTIDE SEQUENCE [LARGE SCALE GENOMIC DNA]</scope>
    <source>
        <strain evidence="8">KCTC 22558</strain>
    </source>
</reference>
<evidence type="ECO:0000256" key="2">
    <source>
        <dbReference type="ARBA" id="ARBA00022692"/>
    </source>
</evidence>
<evidence type="ECO:0000259" key="6">
    <source>
        <dbReference type="Pfam" id="PF04138"/>
    </source>
</evidence>
<name>A0ABQ3BR83_9GAMM</name>
<evidence type="ECO:0000313" key="7">
    <source>
        <dbReference type="EMBL" id="GGZ51473.1"/>
    </source>
</evidence>
<sequence length="99" mass="10906">MAWPIAATLGFIAGTILLYAYSVHWVFTSRTMRANALTEFAYFASAGVLGLGLTQVLLYVGIEIIRMPPEAVRLAAAGVTFVFNYSLRTFLLFRKLPSV</sequence>
<keyword evidence="3 5" id="KW-1133">Transmembrane helix</keyword>
<evidence type="ECO:0000256" key="5">
    <source>
        <dbReference type="SAM" id="Phobius"/>
    </source>
</evidence>
<comment type="subcellular location">
    <subcellularLocation>
        <location evidence="1">Membrane</location>
        <topology evidence="1">Multi-pass membrane protein</topology>
    </subcellularLocation>
</comment>
<evidence type="ECO:0000256" key="1">
    <source>
        <dbReference type="ARBA" id="ARBA00004141"/>
    </source>
</evidence>